<keyword evidence="5 7" id="KW-0472">Membrane</keyword>
<keyword evidence="4 7" id="KW-1133">Transmembrane helix</keyword>
<feature type="transmembrane region" description="Helical" evidence="7">
    <location>
        <begin position="440"/>
        <end position="463"/>
    </location>
</feature>
<dbReference type="RefSeq" id="WP_217965016.1">
    <property type="nucleotide sequence ID" value="NZ_JAHTBN010000005.1"/>
</dbReference>
<evidence type="ECO:0000256" key="7">
    <source>
        <dbReference type="SAM" id="Phobius"/>
    </source>
</evidence>
<feature type="transmembrane region" description="Helical" evidence="7">
    <location>
        <begin position="174"/>
        <end position="194"/>
    </location>
</feature>
<feature type="transmembrane region" description="Helical" evidence="7">
    <location>
        <begin position="214"/>
        <end position="234"/>
    </location>
</feature>
<protein>
    <submittedName>
        <fullName evidence="8">YfcC family protein</fullName>
    </submittedName>
</protein>
<evidence type="ECO:0000256" key="5">
    <source>
        <dbReference type="ARBA" id="ARBA00023136"/>
    </source>
</evidence>
<keyword evidence="9" id="KW-1185">Reference proteome</keyword>
<evidence type="ECO:0000256" key="2">
    <source>
        <dbReference type="ARBA" id="ARBA00022475"/>
    </source>
</evidence>
<dbReference type="Proteomes" id="UP001595848">
    <property type="component" value="Unassembled WGS sequence"/>
</dbReference>
<accession>A0ABV8NTF2</accession>
<evidence type="ECO:0000256" key="4">
    <source>
        <dbReference type="ARBA" id="ARBA00022989"/>
    </source>
</evidence>
<feature type="region of interest" description="Disordered" evidence="6">
    <location>
        <begin position="247"/>
        <end position="269"/>
    </location>
</feature>
<feature type="transmembrane region" description="Helical" evidence="7">
    <location>
        <begin position="97"/>
        <end position="114"/>
    </location>
</feature>
<feature type="transmembrane region" description="Helical" evidence="7">
    <location>
        <begin position="15"/>
        <end position="36"/>
    </location>
</feature>
<sequence length="499" mass="52723">MIADAAKPAKPQKKMLHPVAIMLLIMLFAMALTYVLDSGMFQRSGKLVVAGTYHVLPKERHLSDVLYSSPHGKSAVPASLVSTLAAIPKGLSQSADLIFMVMIIGGMFGIIRKSRAIDAGIDRLLEVTRGNVYWLTPLLMIALACGSTFLGLISEYLVLIPVVVLLAERLDLPPLFGVGLVLIAAKIGYIASITNPLALNITQPLLGLPALNGVGLRVFVFCLYLAVGIAYMLYQVRRMSAARRLSAGNAPDGTETTQPQESPAPGASAQSAVARAPNPRVAAGTRLAGRHLALLCVLGASIVALIYGVNRYNWHSKDLSTFYLAVAIISALIAGLPLRDSCEAFLDGMKGMVLAGLLIGLAAAINIVLRDSLVLDTVIYKLSSLADGHSTSFAAQGMMFVEMILDVLVPSTSGKAAMSIPILGPIGQLAGIGKQSIVQAFLFGNGLTNMITPTSGMLLAFLAAGKVNLLEWLKFILPLFVLLAVLSLAIMAYAISVGY</sequence>
<evidence type="ECO:0000256" key="1">
    <source>
        <dbReference type="ARBA" id="ARBA00004651"/>
    </source>
</evidence>
<dbReference type="EMBL" id="JBHSBV010000001">
    <property type="protein sequence ID" value="MFC4200240.1"/>
    <property type="molecule type" value="Genomic_DNA"/>
</dbReference>
<feature type="transmembrane region" description="Helical" evidence="7">
    <location>
        <begin position="351"/>
        <end position="369"/>
    </location>
</feature>
<comment type="caution">
    <text evidence="8">The sequence shown here is derived from an EMBL/GenBank/DDBJ whole genome shotgun (WGS) entry which is preliminary data.</text>
</comment>
<evidence type="ECO:0000313" key="9">
    <source>
        <dbReference type="Proteomes" id="UP001595848"/>
    </source>
</evidence>
<evidence type="ECO:0000313" key="8">
    <source>
        <dbReference type="EMBL" id="MFC4200240.1"/>
    </source>
</evidence>
<keyword evidence="2" id="KW-1003">Cell membrane</keyword>
<reference evidence="9" key="1">
    <citation type="journal article" date="2019" name="Int. J. Syst. Evol. Microbiol.">
        <title>The Global Catalogue of Microorganisms (GCM) 10K type strain sequencing project: providing services to taxonomists for standard genome sequencing and annotation.</title>
        <authorList>
            <consortium name="The Broad Institute Genomics Platform"/>
            <consortium name="The Broad Institute Genome Sequencing Center for Infectious Disease"/>
            <person name="Wu L."/>
            <person name="Ma J."/>
        </authorList>
    </citation>
    <scope>NUCLEOTIDE SEQUENCE [LARGE SCALE GENOMIC DNA]</scope>
    <source>
        <strain evidence="9">LMG 24813</strain>
    </source>
</reference>
<feature type="transmembrane region" description="Helical" evidence="7">
    <location>
        <begin position="134"/>
        <end position="167"/>
    </location>
</feature>
<comment type="subcellular location">
    <subcellularLocation>
        <location evidence="1">Cell membrane</location>
        <topology evidence="1">Multi-pass membrane protein</topology>
    </subcellularLocation>
</comment>
<feature type="transmembrane region" description="Helical" evidence="7">
    <location>
        <begin position="475"/>
        <end position="495"/>
    </location>
</feature>
<dbReference type="PANTHER" id="PTHR43652">
    <property type="entry name" value="BASIC AMINO ACID ANTIPORTER YFCC-RELATED"/>
    <property type="match status" value="1"/>
</dbReference>
<dbReference type="InterPro" id="IPR051679">
    <property type="entry name" value="DASS-Related_Transporters"/>
</dbReference>
<feature type="transmembrane region" description="Helical" evidence="7">
    <location>
        <begin position="292"/>
        <end position="309"/>
    </location>
</feature>
<evidence type="ECO:0000256" key="3">
    <source>
        <dbReference type="ARBA" id="ARBA00022692"/>
    </source>
</evidence>
<keyword evidence="3 7" id="KW-0812">Transmembrane</keyword>
<dbReference type="Pfam" id="PF03606">
    <property type="entry name" value="DcuC"/>
    <property type="match status" value="1"/>
</dbReference>
<dbReference type="PANTHER" id="PTHR43652:SF2">
    <property type="entry name" value="BASIC AMINO ACID ANTIPORTER YFCC-RELATED"/>
    <property type="match status" value="1"/>
</dbReference>
<name>A0ABV8NTF2_9BURK</name>
<dbReference type="InterPro" id="IPR018385">
    <property type="entry name" value="C4_dicarb_anaerob_car-like"/>
</dbReference>
<proteinExistence type="predicted"/>
<organism evidence="8 9">
    <name type="scientific">Candidimonas humi</name>
    <dbReference type="NCBI Taxonomy" id="683355"/>
    <lineage>
        <taxon>Bacteria</taxon>
        <taxon>Pseudomonadati</taxon>
        <taxon>Pseudomonadota</taxon>
        <taxon>Betaproteobacteria</taxon>
        <taxon>Burkholderiales</taxon>
        <taxon>Alcaligenaceae</taxon>
        <taxon>Candidimonas</taxon>
    </lineage>
</organism>
<gene>
    <name evidence="8" type="ORF">ACFOY1_04665</name>
</gene>
<evidence type="ECO:0000256" key="6">
    <source>
        <dbReference type="SAM" id="MobiDB-lite"/>
    </source>
</evidence>
<feature type="transmembrane region" description="Helical" evidence="7">
    <location>
        <begin position="321"/>
        <end position="339"/>
    </location>
</feature>